<dbReference type="OrthoDB" id="44841at2759"/>
<dbReference type="Gene3D" id="2.30.42.10">
    <property type="match status" value="1"/>
</dbReference>
<dbReference type="SMART" id="SM00228">
    <property type="entry name" value="PDZ"/>
    <property type="match status" value="1"/>
</dbReference>
<dbReference type="InterPro" id="IPR036034">
    <property type="entry name" value="PDZ_sf"/>
</dbReference>
<dbReference type="Proteomes" id="UP000466442">
    <property type="component" value="Unassembled WGS sequence"/>
</dbReference>
<feature type="compositionally biased region" description="Acidic residues" evidence="4">
    <location>
        <begin position="611"/>
        <end position="624"/>
    </location>
</feature>
<keyword evidence="7" id="KW-1185">Reference proteome</keyword>
<accession>A0A8S9XR81</accession>
<feature type="compositionally biased region" description="Acidic residues" evidence="4">
    <location>
        <begin position="550"/>
        <end position="570"/>
    </location>
</feature>
<dbReference type="GO" id="GO:0001725">
    <property type="term" value="C:stress fiber"/>
    <property type="evidence" value="ECO:0007669"/>
    <property type="project" value="TreeGrafter"/>
</dbReference>
<evidence type="ECO:0000256" key="2">
    <source>
        <dbReference type="ARBA" id="ARBA00022490"/>
    </source>
</evidence>
<dbReference type="GO" id="GO:0030036">
    <property type="term" value="P:actin cytoskeleton organization"/>
    <property type="evidence" value="ECO:0007669"/>
    <property type="project" value="TreeGrafter"/>
</dbReference>
<keyword evidence="3" id="KW-0440">LIM domain</keyword>
<dbReference type="GO" id="GO:0003779">
    <property type="term" value="F:actin binding"/>
    <property type="evidence" value="ECO:0007669"/>
    <property type="project" value="TreeGrafter"/>
</dbReference>
<feature type="region of interest" description="Disordered" evidence="4">
    <location>
        <begin position="540"/>
        <end position="570"/>
    </location>
</feature>
<dbReference type="InterPro" id="IPR001478">
    <property type="entry name" value="PDZ"/>
</dbReference>
<keyword evidence="3" id="KW-0479">Metal-binding</keyword>
<evidence type="ECO:0000256" key="3">
    <source>
        <dbReference type="ARBA" id="ARBA00023038"/>
    </source>
</evidence>
<dbReference type="Pfam" id="PF00595">
    <property type="entry name" value="PDZ"/>
    <property type="match status" value="1"/>
</dbReference>
<dbReference type="GO" id="GO:0051371">
    <property type="term" value="F:muscle alpha-actinin binding"/>
    <property type="evidence" value="ECO:0007669"/>
    <property type="project" value="TreeGrafter"/>
</dbReference>
<dbReference type="PANTHER" id="PTHR24214">
    <property type="entry name" value="PDZ AND LIM DOMAIN PROTEIN ZASP"/>
    <property type="match status" value="1"/>
</dbReference>
<feature type="region of interest" description="Disordered" evidence="4">
    <location>
        <begin position="420"/>
        <end position="490"/>
    </location>
</feature>
<feature type="region of interest" description="Disordered" evidence="4">
    <location>
        <begin position="645"/>
        <end position="668"/>
    </location>
</feature>
<dbReference type="AlphaFoldDB" id="A0A8S9XR81"/>
<dbReference type="GO" id="GO:0031941">
    <property type="term" value="C:filamentous actin"/>
    <property type="evidence" value="ECO:0007669"/>
    <property type="project" value="TreeGrafter"/>
</dbReference>
<feature type="compositionally biased region" description="Basic and acidic residues" evidence="4">
    <location>
        <begin position="293"/>
        <end position="310"/>
    </location>
</feature>
<protein>
    <recommendedName>
        <fullName evidence="5">PDZ domain-containing protein</fullName>
    </recommendedName>
</protein>
<feature type="region of interest" description="Disordered" evidence="4">
    <location>
        <begin position="269"/>
        <end position="310"/>
    </location>
</feature>
<sequence length="767" mass="86834">MATTSVNKQIIVNLLCMRRADYNKMCEELRLERFDKSPWGFRLTGGLDFGAPLSVVKVTGGSLAELGGVQVGDLVVEISGQSTKNMTHTDAQNIIGVSQRTLNLIVMRGSLVTPPDVTPLRGMTPMTEVDNQRLSINSLNSELLNERLKNLKNVDHEDGVKSPAQVHVNGSMTAEMINRVAHHTSPQGDPKMTVDVDMSETELDELLTGNEEVLDQGVLGINFKKFMPQVDFIRQSEVFKFLQRQNVHKELPEEVQLEKEPEKRFSTFLQKPRAPPRGPTGPLWIHPRPPRYLSKDECKPPELPKRRFRAPKEDPGHSVLWLFLSEDGEDVEDERWGTVEEERLNISRNEIIEYDRSSVASMKSRSEGTYSNLENPISDIRADTSCEVSDSEEISKSDDKKKPKFVAKCTIEEVAEIEDEPCEAVSREAAHDRIDTDESNDTSSKSKGRGKLVKVDIKETTNVSSETMERTETSVTKESTHITSRKEEERFSKQLADIKAQIAALEEQAPPDLQSQLLNIHDHLEKIVKLKLAQSAQFQEEKQHFKETMDENAEDEEEEEEVEEEEVEEHIEIEEKITEKQIFEERVEEKIIEKTETRVVLVNEDGEEVDGMDDEEVEEGEISGEDVGGGMKAFKKGEYQLCEAPEPPRRSRGPITPQARPIVLPGGRQWRQPKDAACEEFYTGILVAQADVLIGSDEGGVNFTKYVPPKFDMSHSAVYRLIHEIEDRTNQNQNIEECYQAPLNKRHFYAAKLKPPPPIGEVELKDL</sequence>
<feature type="compositionally biased region" description="Basic and acidic residues" evidence="4">
    <location>
        <begin position="478"/>
        <end position="490"/>
    </location>
</feature>
<keyword evidence="3" id="KW-0862">Zinc</keyword>
<evidence type="ECO:0000313" key="6">
    <source>
        <dbReference type="EMBL" id="KAF6211447.1"/>
    </source>
</evidence>
<gene>
    <name evidence="6" type="ORF">GE061_011959</name>
</gene>
<dbReference type="EMBL" id="WIXP02000004">
    <property type="protein sequence ID" value="KAF6211447.1"/>
    <property type="molecule type" value="Genomic_DNA"/>
</dbReference>
<evidence type="ECO:0000256" key="1">
    <source>
        <dbReference type="ARBA" id="ARBA00004496"/>
    </source>
</evidence>
<comment type="subcellular location">
    <subcellularLocation>
        <location evidence="1">Cytoplasm</location>
    </subcellularLocation>
</comment>
<name>A0A8S9XR81_APOLU</name>
<evidence type="ECO:0000313" key="7">
    <source>
        <dbReference type="Proteomes" id="UP000466442"/>
    </source>
</evidence>
<dbReference type="FunFam" id="2.30.42.10:FF:000055">
    <property type="entry name" value="PDZ and LIM domain protein 3"/>
    <property type="match status" value="1"/>
</dbReference>
<dbReference type="GO" id="GO:0005912">
    <property type="term" value="C:adherens junction"/>
    <property type="evidence" value="ECO:0007669"/>
    <property type="project" value="TreeGrafter"/>
</dbReference>
<organism evidence="6 7">
    <name type="scientific">Apolygus lucorum</name>
    <name type="common">Small green plant bug</name>
    <name type="synonym">Lygocoris lucorum</name>
    <dbReference type="NCBI Taxonomy" id="248454"/>
    <lineage>
        <taxon>Eukaryota</taxon>
        <taxon>Metazoa</taxon>
        <taxon>Ecdysozoa</taxon>
        <taxon>Arthropoda</taxon>
        <taxon>Hexapoda</taxon>
        <taxon>Insecta</taxon>
        <taxon>Pterygota</taxon>
        <taxon>Neoptera</taxon>
        <taxon>Paraneoptera</taxon>
        <taxon>Hemiptera</taxon>
        <taxon>Heteroptera</taxon>
        <taxon>Panheteroptera</taxon>
        <taxon>Cimicomorpha</taxon>
        <taxon>Miridae</taxon>
        <taxon>Mirini</taxon>
        <taxon>Apolygus</taxon>
    </lineage>
</organism>
<feature type="domain" description="PDZ" evidence="5">
    <location>
        <begin position="28"/>
        <end position="110"/>
    </location>
</feature>
<dbReference type="GO" id="GO:0061061">
    <property type="term" value="P:muscle structure development"/>
    <property type="evidence" value="ECO:0007669"/>
    <property type="project" value="TreeGrafter"/>
</dbReference>
<feature type="region of interest" description="Disordered" evidence="4">
    <location>
        <begin position="611"/>
        <end position="630"/>
    </location>
</feature>
<keyword evidence="2" id="KW-0963">Cytoplasm</keyword>
<dbReference type="InterPro" id="IPR050604">
    <property type="entry name" value="PDZ-LIM_domain"/>
</dbReference>
<reference evidence="6" key="1">
    <citation type="journal article" date="2021" name="Mol. Ecol. Resour.">
        <title>Apolygus lucorum genome provides insights into omnivorousness and mesophyll feeding.</title>
        <authorList>
            <person name="Liu Y."/>
            <person name="Liu H."/>
            <person name="Wang H."/>
            <person name="Huang T."/>
            <person name="Liu B."/>
            <person name="Yang B."/>
            <person name="Yin L."/>
            <person name="Li B."/>
            <person name="Zhang Y."/>
            <person name="Zhang S."/>
            <person name="Jiang F."/>
            <person name="Zhang X."/>
            <person name="Ren Y."/>
            <person name="Wang B."/>
            <person name="Wang S."/>
            <person name="Lu Y."/>
            <person name="Wu K."/>
            <person name="Fan W."/>
            <person name="Wang G."/>
        </authorList>
    </citation>
    <scope>NUCLEOTIDE SEQUENCE</scope>
    <source>
        <strain evidence="6">12Hb</strain>
    </source>
</reference>
<comment type="caution">
    <text evidence="6">The sequence shown here is derived from an EMBL/GenBank/DDBJ whole genome shotgun (WGS) entry which is preliminary data.</text>
</comment>
<feature type="compositionally biased region" description="Basic and acidic residues" evidence="4">
    <location>
        <begin position="425"/>
        <end position="436"/>
    </location>
</feature>
<evidence type="ECO:0000256" key="4">
    <source>
        <dbReference type="SAM" id="MobiDB-lite"/>
    </source>
</evidence>
<dbReference type="PROSITE" id="PS50106">
    <property type="entry name" value="PDZ"/>
    <property type="match status" value="1"/>
</dbReference>
<feature type="compositionally biased region" description="Basic and acidic residues" evidence="4">
    <location>
        <begin position="540"/>
        <end position="549"/>
    </location>
</feature>
<evidence type="ECO:0000259" key="5">
    <source>
        <dbReference type="PROSITE" id="PS50106"/>
    </source>
</evidence>
<dbReference type="GO" id="GO:0030018">
    <property type="term" value="C:Z disc"/>
    <property type="evidence" value="ECO:0007669"/>
    <property type="project" value="TreeGrafter"/>
</dbReference>
<proteinExistence type="predicted"/>
<dbReference type="PANTHER" id="PTHR24214:SF38">
    <property type="entry name" value="PDZ AND LIM DOMAIN PROTEIN ZASP-RELATED"/>
    <property type="match status" value="1"/>
</dbReference>
<dbReference type="SUPFAM" id="SSF50156">
    <property type="entry name" value="PDZ domain-like"/>
    <property type="match status" value="1"/>
</dbReference>